<reference evidence="11" key="1">
    <citation type="submission" date="2009-12" db="EMBL/GenBank/DDBJ databases">
        <title>Complete sequence of Treponema primitia strain ZAS-2.</title>
        <authorList>
            <person name="Tetu S.G."/>
            <person name="Matson E."/>
            <person name="Ren Q."/>
            <person name="Seshadri R."/>
            <person name="Elbourne L."/>
            <person name="Hassan K.A."/>
            <person name="Durkin A."/>
            <person name="Radune D."/>
            <person name="Mohamoud Y."/>
            <person name="Shay R."/>
            <person name="Jin S."/>
            <person name="Zhang X."/>
            <person name="Lucey K."/>
            <person name="Ballor N.R."/>
            <person name="Ottesen E."/>
            <person name="Rosenthal R."/>
            <person name="Allen A."/>
            <person name="Leadbetter J.R."/>
            <person name="Paulsen I.T."/>
        </authorList>
    </citation>
    <scope>NUCLEOTIDE SEQUENCE [LARGE SCALE GENOMIC DNA]</scope>
    <source>
        <strain evidence="11">ATCC BAA-887 / DSM 12427 / ZAS-2</strain>
    </source>
</reference>
<dbReference type="InterPro" id="IPR017896">
    <property type="entry name" value="4Fe4S_Fe-S-bd"/>
</dbReference>
<sequence>MIQYPIYTERSECQDCFKCISRCPVKSIQVKDGHAEIIPKICIYCGNCVISCPARAKRVRNDVDQVKKLISRGVKVYASIAPAYASEFHGLPQAKFIGALKKLGFFGVSETALGADFVSADIAADLEKEPENNQRLFLSSACPSVVMYVKQNAPAFVPYLNDRASPLLSHAVYLRKLYGDKIAVVFIGPCIAKKREADQMREINAALTFDELRNWFAQEGISPEDIEAGEDGFVPCRAAKGVYYPVDGGMTHSLENYKSFSGVSRMSVSGINAIAKLLKNDFSPGDLPAPLFLELLACPGGCVNGPCTTRDTSEIMRRAYLLQYAATAEKQLDDKTLQDGFVPKATLTLIKSPHVEHSVSELRTALRTIGKYGDDDELNCGRCGYDNCRTFAAALLEKRAEKTMCATYMRNMAQRKANALIKASPSGILIVDKDLHILEANRNFAHLMGKEIEELYELVPELIELNLTKIIDFSDYFVDAFSAETASSFDYDIRYDKKVLHLNIYVIEKGEVVAGVIDDITVPQIRRDKTVNKARKIIEKNVQAVQKIAFLLGENAAETEAILNTIIESHSQGETEKRGAKNK</sequence>
<dbReference type="Gene3D" id="1.10.15.40">
    <property type="entry name" value="Electron transport complex subunit B, putative Fe-S cluster"/>
    <property type="match status" value="1"/>
</dbReference>
<evidence type="ECO:0000259" key="7">
    <source>
        <dbReference type="PROSITE" id="PS51656"/>
    </source>
</evidence>
<evidence type="ECO:0000313" key="9">
    <source>
        <dbReference type="EMBL" id="AEF84685.1"/>
    </source>
</evidence>
<dbReference type="eggNOG" id="COG4624">
    <property type="taxonomic scope" value="Bacteria"/>
</dbReference>
<keyword evidence="3" id="KW-0408">Iron</keyword>
<organism evidence="8">
    <name type="scientific">Treponema primitia (strain ATCC BAA-887 / DSM 12427 / ZAS-2)</name>
    <dbReference type="NCBI Taxonomy" id="545694"/>
    <lineage>
        <taxon>Bacteria</taxon>
        <taxon>Pseudomonadati</taxon>
        <taxon>Spirochaetota</taxon>
        <taxon>Spirochaetia</taxon>
        <taxon>Spirochaetales</taxon>
        <taxon>Treponemataceae</taxon>
        <taxon>Treponema</taxon>
    </lineage>
</organism>
<feature type="domain" description="4Fe-4S ferredoxin-type" evidence="6">
    <location>
        <begin position="33"/>
        <end position="62"/>
    </location>
</feature>
<dbReference type="Pfam" id="PF04060">
    <property type="entry name" value="FeS"/>
    <property type="match status" value="1"/>
</dbReference>
<dbReference type="SUPFAM" id="SSF53920">
    <property type="entry name" value="Fe-only hydrogenase"/>
    <property type="match status" value="1"/>
</dbReference>
<dbReference type="eggNOG" id="COG1145">
    <property type="taxonomic scope" value="Bacteria"/>
</dbReference>
<accession>D8L135</accession>
<dbReference type="Gene3D" id="3.30.450.20">
    <property type="entry name" value="PAS domain"/>
    <property type="match status" value="1"/>
</dbReference>
<dbReference type="PROSITE" id="PS50112">
    <property type="entry name" value="PAS"/>
    <property type="match status" value="1"/>
</dbReference>
<dbReference type="RefSeq" id="WP_015707141.1">
    <property type="nucleotide sequence ID" value="NC_015578.1"/>
</dbReference>
<dbReference type="PROSITE" id="PS00198">
    <property type="entry name" value="4FE4S_FER_1"/>
    <property type="match status" value="1"/>
</dbReference>
<dbReference type="InterPro" id="IPR035965">
    <property type="entry name" value="PAS-like_dom_sf"/>
</dbReference>
<dbReference type="InterPro" id="IPR050340">
    <property type="entry name" value="Cytosolic_Fe-S_CAF"/>
</dbReference>
<keyword evidence="1" id="KW-0004">4Fe-4S</keyword>
<dbReference type="AlphaFoldDB" id="D8L135"/>
<reference evidence="9 11" key="4">
    <citation type="journal article" date="2011" name="ISME J.">
        <title>RNA-seq reveals cooperative metabolic interactions between two termite-gut spirochete species in co-culture.</title>
        <authorList>
            <person name="Rosenthal A.Z."/>
            <person name="Matson E.G."/>
            <person name="Eldar A."/>
            <person name="Leadbetter J.R."/>
        </authorList>
    </citation>
    <scope>NUCLEOTIDE SEQUENCE [LARGE SCALE GENOMIC DNA]</scope>
    <source>
        <strain evidence="11">ATCC BAA-887 / DSM 12427 / ZAS-2</strain>
        <strain evidence="9">ZAS-2</strain>
    </source>
</reference>
<dbReference type="Gene3D" id="3.30.70.20">
    <property type="match status" value="1"/>
</dbReference>
<dbReference type="STRING" id="545694.TREPR_3122"/>
<evidence type="ECO:0000259" key="5">
    <source>
        <dbReference type="PROSITE" id="PS50112"/>
    </source>
</evidence>
<dbReference type="OrthoDB" id="9798098at2"/>
<evidence type="ECO:0000313" key="8">
    <source>
        <dbReference type="EMBL" id="ADJ19579.1"/>
    </source>
</evidence>
<evidence type="ECO:0000256" key="1">
    <source>
        <dbReference type="ARBA" id="ARBA00022485"/>
    </source>
</evidence>
<protein>
    <submittedName>
        <fullName evidence="9">Ferredoxin 2</fullName>
    </submittedName>
    <submittedName>
        <fullName evidence="10">HydA2</fullName>
    </submittedName>
    <submittedName>
        <fullName evidence="8">Putative Fe-S PAS/PAC sensor protein</fullName>
    </submittedName>
</protein>
<dbReference type="SUPFAM" id="SSF54862">
    <property type="entry name" value="4Fe-4S ferredoxins"/>
    <property type="match status" value="1"/>
</dbReference>
<dbReference type="EMBL" id="FJ479768">
    <property type="protein sequence ID" value="ADJ19579.1"/>
    <property type="molecule type" value="Genomic_DNA"/>
</dbReference>
<feature type="domain" description="4Fe-4S ferredoxin-type" evidence="6">
    <location>
        <begin position="4"/>
        <end position="32"/>
    </location>
</feature>
<reference evidence="8" key="3">
    <citation type="journal article" date="2010" name="Environ. Microbiol.">
        <title>Selenium controls transcription of paralogous formate dehydrogenase genes in the termite gut acetogen, Treponema primitia.</title>
        <authorList>
            <person name="Matson E.G."/>
            <person name="Zhang X."/>
            <person name="Leadbetter J.R."/>
        </authorList>
    </citation>
    <scope>NUCLEOTIDE SEQUENCE</scope>
    <source>
        <strain evidence="8">ZAS-2</strain>
    </source>
</reference>
<evidence type="ECO:0000313" key="11">
    <source>
        <dbReference type="Proteomes" id="UP000009223"/>
    </source>
</evidence>
<dbReference type="SUPFAM" id="SSF55785">
    <property type="entry name" value="PYP-like sensor domain (PAS domain)"/>
    <property type="match status" value="1"/>
</dbReference>
<dbReference type="Pfam" id="PF13188">
    <property type="entry name" value="PAS_8"/>
    <property type="match status" value="1"/>
</dbReference>
<feature type="domain" description="4Fe-4S" evidence="7">
    <location>
        <begin position="360"/>
        <end position="422"/>
    </location>
</feature>
<dbReference type="InterPro" id="IPR017900">
    <property type="entry name" value="4Fe4S_Fe_S_CS"/>
</dbReference>
<dbReference type="Pfam" id="PF13237">
    <property type="entry name" value="Fer4_10"/>
    <property type="match status" value="1"/>
</dbReference>
<keyword evidence="2" id="KW-0479">Metal-binding</keyword>
<dbReference type="PROSITE" id="PS51379">
    <property type="entry name" value="4FE4S_FER_2"/>
    <property type="match status" value="2"/>
</dbReference>
<feature type="domain" description="PAS" evidence="5">
    <location>
        <begin position="413"/>
        <end position="455"/>
    </location>
</feature>
<dbReference type="InterPro" id="IPR009016">
    <property type="entry name" value="Fe_hydrogenase"/>
</dbReference>
<reference evidence="9" key="2">
    <citation type="submission" date="2009-12" db="EMBL/GenBank/DDBJ databases">
        <authorList>
            <person name="Tetu S.G."/>
            <person name="Matson E."/>
            <person name="Ren Q."/>
            <person name="Seshadri R."/>
            <person name="Elbourne L."/>
            <person name="Hassan K.A."/>
            <person name="Durkin A."/>
            <person name="Radune D."/>
            <person name="Mohamoud Y."/>
            <person name="Shay R."/>
            <person name="Jin S."/>
            <person name="Zhang X."/>
            <person name="Lucey K."/>
            <person name="Ballor N.R."/>
            <person name="Ottesen E."/>
            <person name="Rosenthal R."/>
            <person name="Allen A."/>
            <person name="Leadbetter J.R."/>
            <person name="Paulsen I.T."/>
        </authorList>
    </citation>
    <scope>NUCLEOTIDE SEQUENCE</scope>
    <source>
        <strain evidence="9">ZAS-2</strain>
    </source>
</reference>
<dbReference type="PANTHER" id="PTHR11615">
    <property type="entry name" value="NITRATE, FORMATE, IRON DEHYDROGENASE"/>
    <property type="match status" value="1"/>
</dbReference>
<keyword evidence="11" id="KW-1185">Reference proteome</keyword>
<dbReference type="EMBL" id="CP001843">
    <property type="protein sequence ID" value="AEF84685.1"/>
    <property type="molecule type" value="Genomic_DNA"/>
</dbReference>
<evidence type="ECO:0000259" key="6">
    <source>
        <dbReference type="PROSITE" id="PS51379"/>
    </source>
</evidence>
<dbReference type="GO" id="GO:0051539">
    <property type="term" value="F:4 iron, 4 sulfur cluster binding"/>
    <property type="evidence" value="ECO:0007669"/>
    <property type="project" value="UniProtKB-KW"/>
</dbReference>
<name>D8L135_TREPZ</name>
<reference evidence="10" key="5">
    <citation type="journal article" date="2012" name="Microb. Ecol.">
        <title>Genomic analysis reveals multiple [FeFe] hydrogenases and hydrogen sensors encoded by treponemes from the H(2)-rich termite gut.</title>
        <authorList>
            <person name="Ballor N.R."/>
            <person name="Paulsen I."/>
            <person name="Leadbetter J.R."/>
        </authorList>
    </citation>
    <scope>NUCLEOTIDE SEQUENCE</scope>
    <source>
        <strain evidence="10">TREPR_3122</strain>
    </source>
</reference>
<dbReference type="HOGENOM" id="CLU_027268_0_0_12"/>
<evidence type="ECO:0000256" key="4">
    <source>
        <dbReference type="ARBA" id="ARBA00023014"/>
    </source>
</evidence>
<evidence type="ECO:0000256" key="3">
    <source>
        <dbReference type="ARBA" id="ARBA00023004"/>
    </source>
</evidence>
<gene>
    <name evidence="10" type="primary">hydA2</name>
    <name evidence="9" type="ordered locus">TREPR_3122</name>
</gene>
<dbReference type="InterPro" id="IPR000014">
    <property type="entry name" value="PAS"/>
</dbReference>
<proteinExistence type="predicted"/>
<dbReference type="EMBL" id="HQ020745">
    <property type="protein sequence ID" value="AEL20831.1"/>
    <property type="molecule type" value="Genomic_DNA"/>
</dbReference>
<dbReference type="InterPro" id="IPR007202">
    <property type="entry name" value="4Fe-4S_dom"/>
</dbReference>
<dbReference type="KEGG" id="tpi:TREPR_3122"/>
<dbReference type="Pfam" id="PF02906">
    <property type="entry name" value="Fe_hyd_lg_C"/>
    <property type="match status" value="1"/>
</dbReference>
<dbReference type="PROSITE" id="PS51656">
    <property type="entry name" value="4FE4S"/>
    <property type="match status" value="1"/>
</dbReference>
<keyword evidence="4" id="KW-0411">Iron-sulfur</keyword>
<evidence type="ECO:0000313" key="10">
    <source>
        <dbReference type="EMBL" id="AEL20831.1"/>
    </source>
</evidence>
<evidence type="ECO:0000256" key="2">
    <source>
        <dbReference type="ARBA" id="ARBA00022723"/>
    </source>
</evidence>
<dbReference type="Gene3D" id="3.40.950.10">
    <property type="entry name" value="Fe-only Hydrogenase (Larger Subunit), Chain L, domain 3"/>
    <property type="match status" value="1"/>
</dbReference>
<dbReference type="Proteomes" id="UP000009223">
    <property type="component" value="Chromosome"/>
</dbReference>
<dbReference type="InterPro" id="IPR004108">
    <property type="entry name" value="Fe_hydrogenase_lsu_C"/>
</dbReference>
<dbReference type="GO" id="GO:0046872">
    <property type="term" value="F:metal ion binding"/>
    <property type="evidence" value="ECO:0007669"/>
    <property type="project" value="UniProtKB-KW"/>
</dbReference>